<name>A0AAN8Q7S4_9TELE</name>
<evidence type="ECO:0000313" key="3">
    <source>
        <dbReference type="Proteomes" id="UP001356427"/>
    </source>
</evidence>
<feature type="region of interest" description="Disordered" evidence="1">
    <location>
        <begin position="1"/>
        <end position="20"/>
    </location>
</feature>
<reference evidence="2 3" key="1">
    <citation type="submission" date="2021-04" db="EMBL/GenBank/DDBJ databases">
        <authorList>
            <person name="De Guttry C."/>
            <person name="Zahm M."/>
            <person name="Klopp C."/>
            <person name="Cabau C."/>
            <person name="Louis A."/>
            <person name="Berthelot C."/>
            <person name="Parey E."/>
            <person name="Roest Crollius H."/>
            <person name="Montfort J."/>
            <person name="Robinson-Rechavi M."/>
            <person name="Bucao C."/>
            <person name="Bouchez O."/>
            <person name="Gislard M."/>
            <person name="Lluch J."/>
            <person name="Milhes M."/>
            <person name="Lampietro C."/>
            <person name="Lopez Roques C."/>
            <person name="Donnadieu C."/>
            <person name="Braasch I."/>
            <person name="Desvignes T."/>
            <person name="Postlethwait J."/>
            <person name="Bobe J."/>
            <person name="Wedekind C."/>
            <person name="Guiguen Y."/>
        </authorList>
    </citation>
    <scope>NUCLEOTIDE SEQUENCE [LARGE SCALE GENOMIC DNA]</scope>
    <source>
        <strain evidence="2">Cs_M1</strain>
        <tissue evidence="2">Blood</tissue>
    </source>
</reference>
<dbReference type="EMBL" id="JAGTTL010000035">
    <property type="protein sequence ID" value="KAK6294350.1"/>
    <property type="molecule type" value="Genomic_DNA"/>
</dbReference>
<feature type="region of interest" description="Disordered" evidence="1">
    <location>
        <begin position="86"/>
        <end position="125"/>
    </location>
</feature>
<sequence>MAGARATVDPLKNKPLTGTNHRSVVTLSPLICTRSRLECLAVFSEPGWSFQSNVPAVVEKQGTLSVSPPRRGHLSLGELGQYPKLLHSGTTQTSTLRSREPGNLPPGTQVERPTQAGSTLLGMEL</sequence>
<proteinExistence type="predicted"/>
<gene>
    <name evidence="2" type="ORF">J4Q44_G00351800</name>
</gene>
<accession>A0AAN8Q7S4</accession>
<dbReference type="AlphaFoldDB" id="A0AAN8Q7S4"/>
<evidence type="ECO:0000256" key="1">
    <source>
        <dbReference type="SAM" id="MobiDB-lite"/>
    </source>
</evidence>
<keyword evidence="3" id="KW-1185">Reference proteome</keyword>
<dbReference type="Proteomes" id="UP001356427">
    <property type="component" value="Unassembled WGS sequence"/>
</dbReference>
<comment type="caution">
    <text evidence="2">The sequence shown here is derived from an EMBL/GenBank/DDBJ whole genome shotgun (WGS) entry which is preliminary data.</text>
</comment>
<organism evidence="2 3">
    <name type="scientific">Coregonus suidteri</name>
    <dbReference type="NCBI Taxonomy" id="861788"/>
    <lineage>
        <taxon>Eukaryota</taxon>
        <taxon>Metazoa</taxon>
        <taxon>Chordata</taxon>
        <taxon>Craniata</taxon>
        <taxon>Vertebrata</taxon>
        <taxon>Euteleostomi</taxon>
        <taxon>Actinopterygii</taxon>
        <taxon>Neopterygii</taxon>
        <taxon>Teleostei</taxon>
        <taxon>Protacanthopterygii</taxon>
        <taxon>Salmoniformes</taxon>
        <taxon>Salmonidae</taxon>
        <taxon>Coregoninae</taxon>
        <taxon>Coregonus</taxon>
    </lineage>
</organism>
<protein>
    <submittedName>
        <fullName evidence="2">Uncharacterized protein</fullName>
    </submittedName>
</protein>
<evidence type="ECO:0000313" key="2">
    <source>
        <dbReference type="EMBL" id="KAK6294350.1"/>
    </source>
</evidence>